<dbReference type="AlphaFoldDB" id="E6QJT7"/>
<reference evidence="1" key="1">
    <citation type="submission" date="2009-10" db="EMBL/GenBank/DDBJ databases">
        <title>Diversity of trophic interactions inside an arsenic-rich microbial ecosystem.</title>
        <authorList>
            <person name="Bertin P.N."/>
            <person name="Heinrich-Salmeron A."/>
            <person name="Pelletier E."/>
            <person name="Goulhen-Chollet F."/>
            <person name="Arsene-Ploetze F."/>
            <person name="Gallien S."/>
            <person name="Calteau A."/>
            <person name="Vallenet D."/>
            <person name="Casiot C."/>
            <person name="Chane-Woon-Ming B."/>
            <person name="Giloteaux L."/>
            <person name="Barakat M."/>
            <person name="Bonnefoy V."/>
            <person name="Bruneel O."/>
            <person name="Chandler M."/>
            <person name="Cleiss J."/>
            <person name="Duran R."/>
            <person name="Elbaz-Poulichet F."/>
            <person name="Fonknechten N."/>
            <person name="Lauga B."/>
            <person name="Mornico D."/>
            <person name="Ortet P."/>
            <person name="Schaeffer C."/>
            <person name="Siguier P."/>
            <person name="Alexander Thil Smith A."/>
            <person name="Van Dorsselaer A."/>
            <person name="Weissenbach J."/>
            <person name="Medigue C."/>
            <person name="Le Paslier D."/>
        </authorList>
    </citation>
    <scope>NUCLEOTIDE SEQUENCE</scope>
</reference>
<name>E6QJT7_9ZZZZ</name>
<comment type="caution">
    <text evidence="1">The sequence shown here is derived from an EMBL/GenBank/DDBJ whole genome shotgun (WGS) entry which is preliminary data.</text>
</comment>
<organism evidence="1">
    <name type="scientific">mine drainage metagenome</name>
    <dbReference type="NCBI Taxonomy" id="410659"/>
    <lineage>
        <taxon>unclassified sequences</taxon>
        <taxon>metagenomes</taxon>
        <taxon>ecological metagenomes</taxon>
    </lineage>
</organism>
<gene>
    <name evidence="1" type="ORF">CARN6_0847</name>
</gene>
<proteinExistence type="predicted"/>
<evidence type="ECO:0000313" key="1">
    <source>
        <dbReference type="EMBL" id="CBI07504.1"/>
    </source>
</evidence>
<accession>E6QJT7</accession>
<protein>
    <submittedName>
        <fullName evidence="1">Uncharacterized protein</fullName>
    </submittedName>
</protein>
<dbReference type="EMBL" id="CABQ01000097">
    <property type="protein sequence ID" value="CBI07504.1"/>
    <property type="molecule type" value="Genomic_DNA"/>
</dbReference>
<sequence length="132" mass="14610">MLLAEPLLARSDAQRLHLSIEVAAFKAKEFCGAADVIFCFFKFFLNVIAFVSVARLLQRGPLFDVLLSRGYLCQGRKMFALDAQDARIEDEYALDEVAQFTHVSRPVMLCQGVECLGADVHARTSVLAAKLA</sequence>